<dbReference type="RefSeq" id="XP_018710975.1">
    <property type="nucleotide sequence ID" value="XM_018857697.1"/>
</dbReference>
<organism evidence="1 2">
    <name type="scientific">Metschnikowia bicuspidata var. bicuspidata NRRL YB-4993</name>
    <dbReference type="NCBI Taxonomy" id="869754"/>
    <lineage>
        <taxon>Eukaryota</taxon>
        <taxon>Fungi</taxon>
        <taxon>Dikarya</taxon>
        <taxon>Ascomycota</taxon>
        <taxon>Saccharomycotina</taxon>
        <taxon>Pichiomycetes</taxon>
        <taxon>Metschnikowiaceae</taxon>
        <taxon>Metschnikowia</taxon>
    </lineage>
</organism>
<reference evidence="1 2" key="1">
    <citation type="submission" date="2016-05" db="EMBL/GenBank/DDBJ databases">
        <title>Comparative genomics of biotechnologically important yeasts.</title>
        <authorList>
            <consortium name="DOE Joint Genome Institute"/>
            <person name="Riley R."/>
            <person name="Haridas S."/>
            <person name="Wolfe K.H."/>
            <person name="Lopes M.R."/>
            <person name="Hittinger C.T."/>
            <person name="Goker M."/>
            <person name="Salamov A."/>
            <person name="Wisecaver J."/>
            <person name="Long T.M."/>
            <person name="Aerts A.L."/>
            <person name="Barry K."/>
            <person name="Choi C."/>
            <person name="Clum A."/>
            <person name="Coughlan A.Y."/>
            <person name="Deshpande S."/>
            <person name="Douglass A.P."/>
            <person name="Hanson S.J."/>
            <person name="Klenk H.-P."/>
            <person name="LaButti K."/>
            <person name="Lapidus A."/>
            <person name="Lindquist E."/>
            <person name="Lipzen A."/>
            <person name="Meier-kolthoff J.P."/>
            <person name="Ohm R.A."/>
            <person name="Otillar R.P."/>
            <person name="Pangilinan J."/>
            <person name="Peng Y."/>
            <person name="Rokas A."/>
            <person name="Rosa C.A."/>
            <person name="Scheuner C."/>
            <person name="Sibirny A.A."/>
            <person name="Slot J.C."/>
            <person name="Stielow J.B."/>
            <person name="Sun H."/>
            <person name="Kurtzman C.P."/>
            <person name="Blackwell M."/>
            <person name="Grigoriev I.V."/>
            <person name="Jeffries T.W."/>
        </authorList>
    </citation>
    <scope>NUCLEOTIDE SEQUENCE [LARGE SCALE GENOMIC DNA]</scope>
    <source>
        <strain evidence="1 2">NRRL YB-4993</strain>
    </source>
</reference>
<dbReference type="STRING" id="869754.A0A1A0H9A1"/>
<dbReference type="EMBL" id="LXTC01000004">
    <property type="protein sequence ID" value="OBA20453.1"/>
    <property type="molecule type" value="Genomic_DNA"/>
</dbReference>
<proteinExistence type="predicted"/>
<sequence>MAAHHIAKYVRHAAPAKPHVDPRLKWSSKFLGAAMWFYIFYRVKNDFIEGHH</sequence>
<accession>A0A1A0H9A1</accession>
<dbReference type="AlphaFoldDB" id="A0A1A0H9A1"/>
<evidence type="ECO:0000313" key="1">
    <source>
        <dbReference type="EMBL" id="OBA20453.1"/>
    </source>
</evidence>
<comment type="caution">
    <text evidence="1">The sequence shown here is derived from an EMBL/GenBank/DDBJ whole genome shotgun (WGS) entry which is preliminary data.</text>
</comment>
<dbReference type="Proteomes" id="UP000092555">
    <property type="component" value="Unassembled WGS sequence"/>
</dbReference>
<dbReference type="OrthoDB" id="531564at2759"/>
<evidence type="ECO:0000313" key="2">
    <source>
        <dbReference type="Proteomes" id="UP000092555"/>
    </source>
</evidence>
<protein>
    <submittedName>
        <fullName evidence="1">Uncharacterized protein</fullName>
    </submittedName>
</protein>
<keyword evidence="2" id="KW-1185">Reference proteome</keyword>
<dbReference type="GeneID" id="30030673"/>
<gene>
    <name evidence="1" type="ORF">METBIDRAFT_43769</name>
</gene>
<name>A0A1A0H9A1_9ASCO</name>